<accession>A0ABS1UDJ4</accession>
<organism evidence="2 3">
    <name type="scientific">Belnapia arida</name>
    <dbReference type="NCBI Taxonomy" id="2804533"/>
    <lineage>
        <taxon>Bacteria</taxon>
        <taxon>Pseudomonadati</taxon>
        <taxon>Pseudomonadota</taxon>
        <taxon>Alphaproteobacteria</taxon>
        <taxon>Acetobacterales</taxon>
        <taxon>Roseomonadaceae</taxon>
        <taxon>Belnapia</taxon>
    </lineage>
</organism>
<dbReference type="EMBL" id="JAETWB010000044">
    <property type="protein sequence ID" value="MBL6082014.1"/>
    <property type="molecule type" value="Genomic_DNA"/>
</dbReference>
<dbReference type="Pfam" id="PF13340">
    <property type="entry name" value="DUF4096"/>
    <property type="match status" value="1"/>
</dbReference>
<protein>
    <submittedName>
        <fullName evidence="2">Transposase</fullName>
    </submittedName>
</protein>
<dbReference type="InterPro" id="IPR025161">
    <property type="entry name" value="IS402-like_dom"/>
</dbReference>
<reference evidence="2 3" key="1">
    <citation type="submission" date="2021-01" db="EMBL/GenBank/DDBJ databases">
        <title>Belnapia mucosa sp. nov. and Belnapia arida sp. nov., isolated from the Tabernas Desert (Almeria, Spain).</title>
        <authorList>
            <person name="Molina-Menor E."/>
            <person name="Vidal-Verdu A."/>
            <person name="Calonge A."/>
            <person name="Satari L."/>
            <person name="Pereto J."/>
            <person name="Porcar M."/>
        </authorList>
    </citation>
    <scope>NUCLEOTIDE SEQUENCE [LARGE SCALE GENOMIC DNA]</scope>
    <source>
        <strain evidence="2 3">T18</strain>
    </source>
</reference>
<feature type="domain" description="Insertion element IS402-like" evidence="1">
    <location>
        <begin position="15"/>
        <end position="49"/>
    </location>
</feature>
<dbReference type="Proteomes" id="UP000660885">
    <property type="component" value="Unassembled WGS sequence"/>
</dbReference>
<evidence type="ECO:0000259" key="1">
    <source>
        <dbReference type="Pfam" id="PF13340"/>
    </source>
</evidence>
<gene>
    <name evidence="2" type="ORF">JMJ56_28960</name>
</gene>
<name>A0ABS1UDJ4_9PROT</name>
<evidence type="ECO:0000313" key="3">
    <source>
        <dbReference type="Proteomes" id="UP000660885"/>
    </source>
</evidence>
<sequence length="50" mass="5880">MVEVARKTKRYPSDLTDEEWVQVEPLMPRASRRGRKPSVNLREVLNAIRT</sequence>
<evidence type="ECO:0000313" key="2">
    <source>
        <dbReference type="EMBL" id="MBL6082014.1"/>
    </source>
</evidence>
<comment type="caution">
    <text evidence="2">The sequence shown here is derived from an EMBL/GenBank/DDBJ whole genome shotgun (WGS) entry which is preliminary data.</text>
</comment>
<proteinExistence type="predicted"/>
<keyword evidence="3" id="KW-1185">Reference proteome</keyword>